<accession>A0ABU6TR96</accession>
<keyword evidence="3" id="KW-1185">Reference proteome</keyword>
<reference evidence="2 3" key="1">
    <citation type="journal article" date="2023" name="Plants (Basel)">
        <title>Bridging the Gap: Combining Genomics and Transcriptomics Approaches to Understand Stylosanthes scabra, an Orphan Legume from the Brazilian Caatinga.</title>
        <authorList>
            <person name="Ferreira-Neto J.R.C."/>
            <person name="da Silva M.D."/>
            <person name="Binneck E."/>
            <person name="de Melo N.F."/>
            <person name="da Silva R.H."/>
            <person name="de Melo A.L.T.M."/>
            <person name="Pandolfi V."/>
            <person name="Bustamante F.O."/>
            <person name="Brasileiro-Vidal A.C."/>
            <person name="Benko-Iseppon A.M."/>
        </authorList>
    </citation>
    <scope>NUCLEOTIDE SEQUENCE [LARGE SCALE GENOMIC DNA]</scope>
    <source>
        <tissue evidence="2">Leaves</tissue>
    </source>
</reference>
<feature type="signal peptide" evidence="1">
    <location>
        <begin position="1"/>
        <end position="16"/>
    </location>
</feature>
<proteinExistence type="predicted"/>
<evidence type="ECO:0000256" key="1">
    <source>
        <dbReference type="SAM" id="SignalP"/>
    </source>
</evidence>
<comment type="caution">
    <text evidence="2">The sequence shown here is derived from an EMBL/GenBank/DDBJ whole genome shotgun (WGS) entry which is preliminary data.</text>
</comment>
<protein>
    <submittedName>
        <fullName evidence="2">Uncharacterized protein</fullName>
    </submittedName>
</protein>
<keyword evidence="1" id="KW-0732">Signal</keyword>
<organism evidence="2 3">
    <name type="scientific">Stylosanthes scabra</name>
    <dbReference type="NCBI Taxonomy" id="79078"/>
    <lineage>
        <taxon>Eukaryota</taxon>
        <taxon>Viridiplantae</taxon>
        <taxon>Streptophyta</taxon>
        <taxon>Embryophyta</taxon>
        <taxon>Tracheophyta</taxon>
        <taxon>Spermatophyta</taxon>
        <taxon>Magnoliopsida</taxon>
        <taxon>eudicotyledons</taxon>
        <taxon>Gunneridae</taxon>
        <taxon>Pentapetalae</taxon>
        <taxon>rosids</taxon>
        <taxon>fabids</taxon>
        <taxon>Fabales</taxon>
        <taxon>Fabaceae</taxon>
        <taxon>Papilionoideae</taxon>
        <taxon>50 kb inversion clade</taxon>
        <taxon>dalbergioids sensu lato</taxon>
        <taxon>Dalbergieae</taxon>
        <taxon>Pterocarpus clade</taxon>
        <taxon>Stylosanthes</taxon>
    </lineage>
</organism>
<evidence type="ECO:0000313" key="3">
    <source>
        <dbReference type="Proteomes" id="UP001341840"/>
    </source>
</evidence>
<dbReference type="Proteomes" id="UP001341840">
    <property type="component" value="Unassembled WGS sequence"/>
</dbReference>
<gene>
    <name evidence="2" type="ORF">PIB30_071911</name>
</gene>
<evidence type="ECO:0000313" key="2">
    <source>
        <dbReference type="EMBL" id="MED6150403.1"/>
    </source>
</evidence>
<sequence>MALCFILLFSLDQISIFNQSHEFLLACLFSDFQIARKGKEVTSASTPSRIRTTKNSNRGRDDGFWAERFDSRIHYDNWKTMEKRGITRERIIRFPDGEPDFMHDCVEGLGWEFMYNAFAPINITMSHVFLRGKRIPFSEEDIRRNLGIHIELPPLGENDDFKETVEADKQNELDMDMIFHAFAWHKLIIANIDPKIHCTTFDMDHALLIFVLMTEGVVNLPRIMRDVLLKRPTGNSSNLLPYPIFISRMAIQHKVPEFPREEIYHIREQDMYCPYGDWKGEQPKVRRGRIICPA</sequence>
<feature type="chain" id="PRO_5045372909" evidence="1">
    <location>
        <begin position="17"/>
        <end position="294"/>
    </location>
</feature>
<dbReference type="EMBL" id="JASCZI010091461">
    <property type="protein sequence ID" value="MED6150403.1"/>
    <property type="molecule type" value="Genomic_DNA"/>
</dbReference>
<name>A0ABU6TR96_9FABA</name>